<comment type="caution">
    <text evidence="2">The sequence shown here is derived from an EMBL/GenBank/DDBJ whole genome shotgun (WGS) entry which is preliminary data.</text>
</comment>
<evidence type="ECO:0000313" key="3">
    <source>
        <dbReference type="Proteomes" id="UP000239724"/>
    </source>
</evidence>
<dbReference type="Pfam" id="PF08241">
    <property type="entry name" value="Methyltransf_11"/>
    <property type="match status" value="1"/>
</dbReference>
<dbReference type="EMBL" id="NHRY01000099">
    <property type="protein sequence ID" value="PPQ34592.1"/>
    <property type="molecule type" value="Genomic_DNA"/>
</dbReference>
<dbReference type="SUPFAM" id="SSF53335">
    <property type="entry name" value="S-adenosyl-L-methionine-dependent methyltransferases"/>
    <property type="match status" value="1"/>
</dbReference>
<protein>
    <recommendedName>
        <fullName evidence="1">Methyltransferase type 11 domain-containing protein</fullName>
    </recommendedName>
</protein>
<feature type="domain" description="Methyltransferase type 11" evidence="1">
    <location>
        <begin position="233"/>
        <end position="328"/>
    </location>
</feature>
<dbReference type="GO" id="GO:0008757">
    <property type="term" value="F:S-adenosylmethionine-dependent methyltransferase activity"/>
    <property type="evidence" value="ECO:0007669"/>
    <property type="project" value="InterPro"/>
</dbReference>
<organism evidence="2 3">
    <name type="scientific">Rhodopila globiformis</name>
    <name type="common">Rhodopseudomonas globiformis</name>
    <dbReference type="NCBI Taxonomy" id="1071"/>
    <lineage>
        <taxon>Bacteria</taxon>
        <taxon>Pseudomonadati</taxon>
        <taxon>Pseudomonadota</taxon>
        <taxon>Alphaproteobacteria</taxon>
        <taxon>Acetobacterales</taxon>
        <taxon>Acetobacteraceae</taxon>
        <taxon>Rhodopila</taxon>
    </lineage>
</organism>
<dbReference type="AlphaFoldDB" id="A0A2S6NIY7"/>
<proteinExistence type="predicted"/>
<dbReference type="InterPro" id="IPR029063">
    <property type="entry name" value="SAM-dependent_MTases_sf"/>
</dbReference>
<dbReference type="PANTHER" id="PTHR43591">
    <property type="entry name" value="METHYLTRANSFERASE"/>
    <property type="match status" value="1"/>
</dbReference>
<reference evidence="2 3" key="1">
    <citation type="journal article" date="2018" name="Arch. Microbiol.">
        <title>New insights into the metabolic potential of the phototrophic purple bacterium Rhodopila globiformis DSM 161(T) from its draft genome sequence and evidence for a vanadium-dependent nitrogenase.</title>
        <authorList>
            <person name="Imhoff J.F."/>
            <person name="Rahn T."/>
            <person name="Kunzel S."/>
            <person name="Neulinger S.C."/>
        </authorList>
    </citation>
    <scope>NUCLEOTIDE SEQUENCE [LARGE SCALE GENOMIC DNA]</scope>
    <source>
        <strain evidence="2 3">DSM 161</strain>
    </source>
</reference>
<gene>
    <name evidence="2" type="ORF">CCS01_10180</name>
</gene>
<dbReference type="CDD" id="cd02440">
    <property type="entry name" value="AdoMet_MTases"/>
    <property type="match status" value="1"/>
</dbReference>
<dbReference type="Proteomes" id="UP000239724">
    <property type="component" value="Unassembled WGS sequence"/>
</dbReference>
<evidence type="ECO:0000313" key="2">
    <source>
        <dbReference type="EMBL" id="PPQ34592.1"/>
    </source>
</evidence>
<keyword evidence="3" id="KW-1185">Reference proteome</keyword>
<evidence type="ECO:0000259" key="1">
    <source>
        <dbReference type="Pfam" id="PF08241"/>
    </source>
</evidence>
<dbReference type="InterPro" id="IPR013216">
    <property type="entry name" value="Methyltransf_11"/>
</dbReference>
<sequence length="450" mass="47834">MFPLLRDRSRSFAISAGASGRDSLSTAGNVLRQQGGNIGVGAPGEDLFFLFHALFVPIAISGEVGDGLQPVIMRPAVRPPLTFPDEVGGLANGAIGSVIRYGHVLVLSIRKPVQKRLSVAWRGKRWKLAGLSHARKIIRRSRRRATAKSRPAASALDPGRLAFYKRLAQSVPTPSSGASVMTSIDSPSHDHVIVNQFTRQAAGFAARPELHAHEVLQLIVEAAAPGRDDRAIDLACGPGSVACALAERAAHVVGLDSTPAMLGQARALAANRNLSNVAWMQGSIYAAPFDDGSFAAVTCRFAFHHLEDPARAFAEMVRLTAPGGRIVLCDGLASDDPAKAFAFNAMERRRDPSTVAFRTLGWLCGLFVSTGLGEPAVRMFQVPYLAADLVNGSFPEWNDRRGLLDLIECSVGGDTLGMGARETADGVRIAYRSAVLSAIKTGPSQAADLQ</sequence>
<accession>A0A2S6NIY7</accession>
<dbReference type="Gene3D" id="3.40.50.150">
    <property type="entry name" value="Vaccinia Virus protein VP39"/>
    <property type="match status" value="1"/>
</dbReference>
<name>A0A2S6NIY7_RHOGL</name>